<keyword evidence="2" id="KW-0233">DNA recombination</keyword>
<evidence type="ECO:0000313" key="5">
    <source>
        <dbReference type="Proteomes" id="UP000184232"/>
    </source>
</evidence>
<keyword evidence="1" id="KW-0238">DNA-binding</keyword>
<keyword evidence="5" id="KW-1185">Reference proteome</keyword>
<dbReference type="InterPro" id="IPR025269">
    <property type="entry name" value="SAM-like_dom"/>
</dbReference>
<dbReference type="Proteomes" id="UP000184232">
    <property type="component" value="Unassembled WGS sequence"/>
</dbReference>
<sequence>MSGKCRENIIFEFLNIVFMASVKFFIKSDNYPSTIYLRFLHGRKFDFTKSTSLIINSKYWNNKNGNVRQVAEFSEKLNLQNKLNELRDEVINKFSIDYAKGELINSYWLESIIKNVFNQRETTDLNYFVSYSSFYIDNLDFKVQKNGRTGVTHITKLRYKNLTQKIKDFQKLKNKQFVFTDIDLKFYREFVNFLNKNQKLSFNTIGKHIALLKSICKDAKENGIKVNNDFTKSEFRVTKEPTTFVTFSEKEIDTIFYSNFEQNYLQNAKNWLIIGVWTGARASDLVNFTKENLNGDFIEYTAQKTGQKIILPIHWQIKSIIENIGGFPHKISTQKYNDYIKEVCKELNINDEVKGRKLENIGTQKNPIWRKVNSTYKKYELVSTHIGRRTFATIHYGKLPTPVIMSATGHTTEKMLLKYIGKTAKDNADFLREYWQTEKLKKDNKIELKIAK</sequence>
<protein>
    <submittedName>
        <fullName evidence="4">Integrase</fullName>
    </submittedName>
</protein>
<feature type="domain" description="Phage integrase SAM-like" evidence="3">
    <location>
        <begin position="143"/>
        <end position="233"/>
    </location>
</feature>
<dbReference type="AlphaFoldDB" id="A0A1M6D2Z0"/>
<evidence type="ECO:0000313" key="4">
    <source>
        <dbReference type="EMBL" id="SHI67491.1"/>
    </source>
</evidence>
<organism evidence="4 5">
    <name type="scientific">Flavobacterium haoranii</name>
    <dbReference type="NCBI Taxonomy" id="683124"/>
    <lineage>
        <taxon>Bacteria</taxon>
        <taxon>Pseudomonadati</taxon>
        <taxon>Bacteroidota</taxon>
        <taxon>Flavobacteriia</taxon>
        <taxon>Flavobacteriales</taxon>
        <taxon>Flavobacteriaceae</taxon>
        <taxon>Flavobacterium</taxon>
    </lineage>
</organism>
<evidence type="ECO:0000256" key="2">
    <source>
        <dbReference type="ARBA" id="ARBA00023172"/>
    </source>
</evidence>
<name>A0A1M6D2Z0_9FLAO</name>
<dbReference type="Pfam" id="PF13102">
    <property type="entry name" value="Phage_int_SAM_5"/>
    <property type="match status" value="1"/>
</dbReference>
<proteinExistence type="predicted"/>
<dbReference type="InterPro" id="IPR013762">
    <property type="entry name" value="Integrase-like_cat_sf"/>
</dbReference>
<dbReference type="InterPro" id="IPR011010">
    <property type="entry name" value="DNA_brk_join_enz"/>
</dbReference>
<dbReference type="GO" id="GO:0003677">
    <property type="term" value="F:DNA binding"/>
    <property type="evidence" value="ECO:0007669"/>
    <property type="project" value="UniProtKB-KW"/>
</dbReference>
<reference evidence="4 5" key="1">
    <citation type="submission" date="2016-11" db="EMBL/GenBank/DDBJ databases">
        <authorList>
            <person name="Jaros S."/>
            <person name="Januszkiewicz K."/>
            <person name="Wedrychowicz H."/>
        </authorList>
    </citation>
    <scope>NUCLEOTIDE SEQUENCE [LARGE SCALE GENOMIC DNA]</scope>
    <source>
        <strain evidence="4 5">DSM 22807</strain>
    </source>
</reference>
<dbReference type="Gene3D" id="1.10.150.130">
    <property type="match status" value="1"/>
</dbReference>
<dbReference type="InterPro" id="IPR010998">
    <property type="entry name" value="Integrase_recombinase_N"/>
</dbReference>
<dbReference type="EMBL" id="FQZH01000001">
    <property type="protein sequence ID" value="SHI67491.1"/>
    <property type="molecule type" value="Genomic_DNA"/>
</dbReference>
<dbReference type="GO" id="GO:0006310">
    <property type="term" value="P:DNA recombination"/>
    <property type="evidence" value="ECO:0007669"/>
    <property type="project" value="UniProtKB-KW"/>
</dbReference>
<evidence type="ECO:0000259" key="3">
    <source>
        <dbReference type="Pfam" id="PF13102"/>
    </source>
</evidence>
<dbReference type="Gene3D" id="1.10.443.10">
    <property type="entry name" value="Intergrase catalytic core"/>
    <property type="match status" value="1"/>
</dbReference>
<gene>
    <name evidence="4" type="ORF">SAMN05444337_0530</name>
</gene>
<dbReference type="GO" id="GO:0015074">
    <property type="term" value="P:DNA integration"/>
    <property type="evidence" value="ECO:0007669"/>
    <property type="project" value="InterPro"/>
</dbReference>
<dbReference type="STRING" id="683124.SAMN05444337_0530"/>
<evidence type="ECO:0000256" key="1">
    <source>
        <dbReference type="ARBA" id="ARBA00023125"/>
    </source>
</evidence>
<accession>A0A1M6D2Z0</accession>
<dbReference type="SUPFAM" id="SSF56349">
    <property type="entry name" value="DNA breaking-rejoining enzymes"/>
    <property type="match status" value="1"/>
</dbReference>